<accession>X0X428</accession>
<name>X0X428_9ZZZZ</name>
<dbReference type="EMBL" id="BARS01046520">
    <property type="protein sequence ID" value="GAG30177.1"/>
    <property type="molecule type" value="Genomic_DNA"/>
</dbReference>
<feature type="non-terminal residue" evidence="1">
    <location>
        <position position="73"/>
    </location>
</feature>
<proteinExistence type="predicted"/>
<dbReference type="AlphaFoldDB" id="X0X428"/>
<protein>
    <submittedName>
        <fullName evidence="1">Uncharacterized protein</fullName>
    </submittedName>
</protein>
<comment type="caution">
    <text evidence="1">The sequence shown here is derived from an EMBL/GenBank/DDBJ whole genome shotgun (WGS) entry which is preliminary data.</text>
</comment>
<sequence length="73" mass="8205">MGRPRKEPKEVIEDLAEVTGKDIKVYPDRIELTEVQIGVDLTKDGNTPMAMVFECDREMPVDVVVEFPNGTRG</sequence>
<organism evidence="1">
    <name type="scientific">marine sediment metagenome</name>
    <dbReference type="NCBI Taxonomy" id="412755"/>
    <lineage>
        <taxon>unclassified sequences</taxon>
        <taxon>metagenomes</taxon>
        <taxon>ecological metagenomes</taxon>
    </lineage>
</organism>
<evidence type="ECO:0000313" key="1">
    <source>
        <dbReference type="EMBL" id="GAG30177.1"/>
    </source>
</evidence>
<gene>
    <name evidence="1" type="ORF">S01H1_70017</name>
</gene>
<reference evidence="1" key="1">
    <citation type="journal article" date="2014" name="Front. Microbiol.">
        <title>High frequency of phylogenetically diverse reductive dehalogenase-homologous genes in deep subseafloor sedimentary metagenomes.</title>
        <authorList>
            <person name="Kawai M."/>
            <person name="Futagami T."/>
            <person name="Toyoda A."/>
            <person name="Takaki Y."/>
            <person name="Nishi S."/>
            <person name="Hori S."/>
            <person name="Arai W."/>
            <person name="Tsubouchi T."/>
            <person name="Morono Y."/>
            <person name="Uchiyama I."/>
            <person name="Ito T."/>
            <person name="Fujiyama A."/>
            <person name="Inagaki F."/>
            <person name="Takami H."/>
        </authorList>
    </citation>
    <scope>NUCLEOTIDE SEQUENCE</scope>
    <source>
        <strain evidence="1">Expedition CK06-06</strain>
    </source>
</reference>